<organism evidence="3 4">
    <name type="scientific">Sphingomonas horti</name>
    <dbReference type="NCBI Taxonomy" id="2682842"/>
    <lineage>
        <taxon>Bacteria</taxon>
        <taxon>Pseudomonadati</taxon>
        <taxon>Pseudomonadota</taxon>
        <taxon>Alphaproteobacteria</taxon>
        <taxon>Sphingomonadales</taxon>
        <taxon>Sphingomonadaceae</taxon>
        <taxon>Sphingomonas</taxon>
    </lineage>
</organism>
<keyword evidence="2" id="KW-0862">Zinc</keyword>
<keyword evidence="3" id="KW-0413">Isomerase</keyword>
<dbReference type="PANTHER" id="PTHR42742:SF3">
    <property type="entry name" value="FRUCTOKINASE"/>
    <property type="match status" value="1"/>
</dbReference>
<dbReference type="Gene3D" id="2.60.120.10">
    <property type="entry name" value="Jelly Rolls"/>
    <property type="match status" value="1"/>
</dbReference>
<evidence type="ECO:0000256" key="2">
    <source>
        <dbReference type="ARBA" id="ARBA00022833"/>
    </source>
</evidence>
<dbReference type="PANTHER" id="PTHR42742">
    <property type="entry name" value="TRANSCRIPTIONAL REPRESSOR MPRA"/>
    <property type="match status" value="1"/>
</dbReference>
<dbReference type="InterPro" id="IPR014710">
    <property type="entry name" value="RmlC-like_jellyroll"/>
</dbReference>
<gene>
    <name evidence="3" type="ORF">GON01_08560</name>
</gene>
<reference evidence="3 4" key="1">
    <citation type="submission" date="2019-12" db="EMBL/GenBank/DDBJ databases">
        <authorList>
            <person name="Huq M.A."/>
        </authorList>
    </citation>
    <scope>NUCLEOTIDE SEQUENCE [LARGE SCALE GENOMIC DNA]</scope>
    <source>
        <strain evidence="3 4">MAH-20</strain>
    </source>
</reference>
<proteinExistence type="predicted"/>
<dbReference type="InterPro" id="IPR011051">
    <property type="entry name" value="RmlC_Cupin_sf"/>
</dbReference>
<dbReference type="GO" id="GO:0016853">
    <property type="term" value="F:isomerase activity"/>
    <property type="evidence" value="ECO:0007669"/>
    <property type="project" value="UniProtKB-KW"/>
</dbReference>
<evidence type="ECO:0000313" key="3">
    <source>
        <dbReference type="EMBL" id="MVO77983.1"/>
    </source>
</evidence>
<dbReference type="Proteomes" id="UP000441389">
    <property type="component" value="Unassembled WGS sequence"/>
</dbReference>
<dbReference type="GO" id="GO:0046872">
    <property type="term" value="F:metal ion binding"/>
    <property type="evidence" value="ECO:0007669"/>
    <property type="project" value="UniProtKB-KW"/>
</dbReference>
<name>A0A6I4J1K5_9SPHN</name>
<dbReference type="InterPro" id="IPR051804">
    <property type="entry name" value="Carb_Metab_Reg_Kinase/Isom"/>
</dbReference>
<dbReference type="CDD" id="cd07010">
    <property type="entry name" value="cupin_PMI_type_I_N_bac"/>
    <property type="match status" value="1"/>
</dbReference>
<dbReference type="EMBL" id="WQMS01000009">
    <property type="protein sequence ID" value="MVO77983.1"/>
    <property type="molecule type" value="Genomic_DNA"/>
</dbReference>
<dbReference type="RefSeq" id="WP_157026954.1">
    <property type="nucleotide sequence ID" value="NZ_WQMS01000009.1"/>
</dbReference>
<evidence type="ECO:0000313" key="4">
    <source>
        <dbReference type="Proteomes" id="UP000441389"/>
    </source>
</evidence>
<keyword evidence="4" id="KW-1185">Reference proteome</keyword>
<evidence type="ECO:0000256" key="1">
    <source>
        <dbReference type="ARBA" id="ARBA00022723"/>
    </source>
</evidence>
<dbReference type="SUPFAM" id="SSF51182">
    <property type="entry name" value="RmlC-like cupins"/>
    <property type="match status" value="1"/>
</dbReference>
<protein>
    <submittedName>
        <fullName evidence="3">Phosphoheptose isomerase</fullName>
    </submittedName>
</protein>
<sequence length="269" mass="28957">MTATLLPTKRVAKPWGRHSLWPGFDDPAPGDEPIGEIWFPSPAGEDPELLIKYLFTSEKLSVQVHPDDEAARARGHARGKDEAWLVLAAEPGSTIALGPKAPLSADRLRSAALDGSIVDLLDWRPVRAGDFIYSPAGTVHAIGAGLTVIEIQQNLDLTYRLYDYGRPRELHLDKGIAVSSLDPFRPARPPARAGLLAAGPKFTVERLESGDRTIDLRDKAGWLVPVTGGGRVAGDRFHAGQCWSLAGRVDIGVDPRSTALLAYPGPALD</sequence>
<dbReference type="AlphaFoldDB" id="A0A6I4J1K5"/>
<keyword evidence="1" id="KW-0479">Metal-binding</keyword>
<comment type="caution">
    <text evidence="3">The sequence shown here is derived from an EMBL/GenBank/DDBJ whole genome shotgun (WGS) entry which is preliminary data.</text>
</comment>
<accession>A0A6I4J1K5</accession>